<accession>A0A0J9XBK4</accession>
<evidence type="ECO:0000256" key="5">
    <source>
        <dbReference type="ARBA" id="ARBA00022679"/>
    </source>
</evidence>
<keyword evidence="6 10" id="KW-0812">Transmembrane</keyword>
<feature type="transmembrane region" description="Helical" evidence="10">
    <location>
        <begin position="263"/>
        <end position="282"/>
    </location>
</feature>
<protein>
    <recommendedName>
        <fullName evidence="10">Mannosyltransferase</fullName>
        <ecNumber evidence="10">2.4.1.-</ecNumber>
    </recommendedName>
</protein>
<gene>
    <name evidence="11" type="ORF">BN980_GECA09s00703g</name>
</gene>
<feature type="transmembrane region" description="Helical" evidence="10">
    <location>
        <begin position="406"/>
        <end position="425"/>
    </location>
</feature>
<feature type="transmembrane region" description="Helical" evidence="10">
    <location>
        <begin position="150"/>
        <end position="171"/>
    </location>
</feature>
<feature type="transmembrane region" description="Helical" evidence="10">
    <location>
        <begin position="124"/>
        <end position="143"/>
    </location>
</feature>
<dbReference type="GO" id="GO:0000026">
    <property type="term" value="F:alpha-1,2-mannosyltransferase activity"/>
    <property type="evidence" value="ECO:0007669"/>
    <property type="project" value="TreeGrafter"/>
</dbReference>
<evidence type="ECO:0000256" key="4">
    <source>
        <dbReference type="ARBA" id="ARBA00022676"/>
    </source>
</evidence>
<dbReference type="PANTHER" id="PTHR22760:SF2">
    <property type="entry name" value="ALPHA-1,2-MANNOSYLTRANSFERASE ALG9"/>
    <property type="match status" value="1"/>
</dbReference>
<feature type="transmembrane region" description="Helical" evidence="10">
    <location>
        <begin position="374"/>
        <end position="394"/>
    </location>
</feature>
<keyword evidence="4 10" id="KW-0328">Glycosyltransferase</keyword>
<dbReference type="EMBL" id="CCBN010000009">
    <property type="protein sequence ID" value="CDO54881.1"/>
    <property type="molecule type" value="Genomic_DNA"/>
</dbReference>
<evidence type="ECO:0000256" key="1">
    <source>
        <dbReference type="ARBA" id="ARBA00004477"/>
    </source>
</evidence>
<evidence type="ECO:0000256" key="10">
    <source>
        <dbReference type="RuleBase" id="RU363075"/>
    </source>
</evidence>
<evidence type="ECO:0000256" key="6">
    <source>
        <dbReference type="ARBA" id="ARBA00022692"/>
    </source>
</evidence>
<comment type="pathway">
    <text evidence="2">Protein modification; protein glycosylation.</text>
</comment>
<evidence type="ECO:0000313" key="11">
    <source>
        <dbReference type="EMBL" id="CDO54881.1"/>
    </source>
</evidence>
<dbReference type="STRING" id="1173061.A0A0J9XBK4"/>
<keyword evidence="8 10" id="KW-1133">Transmembrane helix</keyword>
<dbReference type="Proteomes" id="UP000242525">
    <property type="component" value="Unassembled WGS sequence"/>
</dbReference>
<evidence type="ECO:0000313" key="12">
    <source>
        <dbReference type="Proteomes" id="UP000242525"/>
    </source>
</evidence>
<dbReference type="OrthoDB" id="497541at2759"/>
<dbReference type="GO" id="GO:0005789">
    <property type="term" value="C:endoplasmic reticulum membrane"/>
    <property type="evidence" value="ECO:0007669"/>
    <property type="project" value="UniProtKB-SubCell"/>
</dbReference>
<keyword evidence="12" id="KW-1185">Reference proteome</keyword>
<evidence type="ECO:0000256" key="3">
    <source>
        <dbReference type="ARBA" id="ARBA00007063"/>
    </source>
</evidence>
<evidence type="ECO:0000256" key="2">
    <source>
        <dbReference type="ARBA" id="ARBA00004922"/>
    </source>
</evidence>
<comment type="similarity">
    <text evidence="3 10">Belongs to the glycosyltransferase 22 family.</text>
</comment>
<dbReference type="InterPro" id="IPR005599">
    <property type="entry name" value="GPI_mannosylTrfase"/>
</dbReference>
<comment type="subcellular location">
    <subcellularLocation>
        <location evidence="1 10">Endoplasmic reticulum membrane</location>
        <topology evidence="1 10">Multi-pass membrane protein</topology>
    </subcellularLocation>
</comment>
<reference evidence="11" key="1">
    <citation type="submission" date="2014-03" db="EMBL/GenBank/DDBJ databases">
        <authorList>
            <person name="Casaregola S."/>
        </authorList>
    </citation>
    <scope>NUCLEOTIDE SEQUENCE [LARGE SCALE GENOMIC DNA]</scope>
    <source>
        <strain evidence="11">CLIB 918</strain>
    </source>
</reference>
<sequence length="664" mass="74552">MEKKPPFYLLIIILVLNVIRMINGLISIIPDCDEVFNYWEPIHYLTNGFGLQTWEYSPIYAIRSWAYIALHTAYLKFFSIVIIITNGHLLSSTSIWFAFRLFLGMRSTFAEILLYFSLNNNWKLFGSNIALTYIIISMLSPGMSHASVSVLPSSFAMILFNSSLLFLVGYLSSETNRDRATGISGGLFSIVVGGVLGWPFVLVFAPFWVLHYIYITFKAVPPAVDEEKKAAEKKPIDKKKGIEETQTLDLTPYRAFFNSTLSVIKASAILIVIIVGIDAVAYRKIEFVRLNTVLYNVIHASADSAPNTFGAKPWYYYFANLALNFNIALPLALAAPIALPFSSIKKKRQALLLVLPFFLWLAIFTVQPHKEEQFMYVVYGLLAVSAAVTVDAIKQVVSRASPRWPWIGKIVVAAVLMVYAALSVMRTSALISYYGAPLNVYDRVRKLTPPVPTASGGKYSNICVGREWHRFPSSFFLRDDQRLKFIASGFDGLLPGEFAEGGNGVWDWRSGTHVVPSGMNNHNEADPNKLVPISACDYIVDTDLDTAPGETRFTRDEEHWKKVVCKPFLDVSASRGIARQLKIPKSLYNITQSELVWTEYCLLERVNKNPPVEPIDAANTQLPQEKSLIWQLIHCLRPLIFPAIGWILPKISKARSSNTAKKSD</sequence>
<name>A0A0J9XBK4_GEOCN</name>
<keyword evidence="5" id="KW-0808">Transferase</keyword>
<organism evidence="11 12">
    <name type="scientific">Geotrichum candidum</name>
    <name type="common">Oospora lactis</name>
    <name type="synonym">Dipodascus geotrichum</name>
    <dbReference type="NCBI Taxonomy" id="1173061"/>
    <lineage>
        <taxon>Eukaryota</taxon>
        <taxon>Fungi</taxon>
        <taxon>Dikarya</taxon>
        <taxon>Ascomycota</taxon>
        <taxon>Saccharomycotina</taxon>
        <taxon>Dipodascomycetes</taxon>
        <taxon>Dipodascales</taxon>
        <taxon>Dipodascaceae</taxon>
        <taxon>Geotrichum</taxon>
    </lineage>
</organism>
<dbReference type="AlphaFoldDB" id="A0A0J9XBK4"/>
<evidence type="ECO:0000256" key="8">
    <source>
        <dbReference type="ARBA" id="ARBA00022989"/>
    </source>
</evidence>
<dbReference type="PANTHER" id="PTHR22760">
    <property type="entry name" value="GLYCOSYLTRANSFERASE"/>
    <property type="match status" value="1"/>
</dbReference>
<feature type="transmembrane region" description="Helical" evidence="10">
    <location>
        <begin position="183"/>
        <end position="210"/>
    </location>
</feature>
<dbReference type="EC" id="2.4.1.-" evidence="10"/>
<evidence type="ECO:0000256" key="9">
    <source>
        <dbReference type="ARBA" id="ARBA00023136"/>
    </source>
</evidence>
<dbReference type="UniPathway" id="UPA00378"/>
<feature type="transmembrane region" description="Helical" evidence="10">
    <location>
        <begin position="350"/>
        <end position="368"/>
    </location>
</feature>
<evidence type="ECO:0000256" key="7">
    <source>
        <dbReference type="ARBA" id="ARBA00022824"/>
    </source>
</evidence>
<feature type="transmembrane region" description="Helical" evidence="10">
    <location>
        <begin position="314"/>
        <end position="338"/>
    </location>
</feature>
<feature type="transmembrane region" description="Helical" evidence="10">
    <location>
        <begin position="7"/>
        <end position="29"/>
    </location>
</feature>
<dbReference type="Pfam" id="PF03901">
    <property type="entry name" value="Glyco_transf_22"/>
    <property type="match status" value="1"/>
</dbReference>
<proteinExistence type="inferred from homology"/>
<keyword evidence="9 10" id="KW-0472">Membrane</keyword>
<keyword evidence="7 10" id="KW-0256">Endoplasmic reticulum</keyword>
<dbReference type="GO" id="GO:0006487">
    <property type="term" value="P:protein N-linked glycosylation"/>
    <property type="evidence" value="ECO:0007669"/>
    <property type="project" value="TreeGrafter"/>
</dbReference>
<comment type="caution">
    <text evidence="11">The sequence shown here is derived from an EMBL/GenBank/DDBJ whole genome shotgun (WGS) entry which is preliminary data.</text>
</comment>